<evidence type="ECO:0000256" key="1">
    <source>
        <dbReference type="ARBA" id="ARBA00005417"/>
    </source>
</evidence>
<feature type="domain" description="ABC transporter" evidence="5">
    <location>
        <begin position="4"/>
        <end position="231"/>
    </location>
</feature>
<dbReference type="AlphaFoldDB" id="A0A6H9WWK5"/>
<evidence type="ECO:0000259" key="5">
    <source>
        <dbReference type="PROSITE" id="PS50893"/>
    </source>
</evidence>
<keyword evidence="4 6" id="KW-0067">ATP-binding</keyword>
<keyword evidence="2" id="KW-0813">Transport</keyword>
<dbReference type="Pfam" id="PF00005">
    <property type="entry name" value="ABC_tran"/>
    <property type="match status" value="1"/>
</dbReference>
<evidence type="ECO:0000256" key="2">
    <source>
        <dbReference type="ARBA" id="ARBA00022448"/>
    </source>
</evidence>
<organism evidence="6 7">
    <name type="scientific">Pseudoclavibacter endophyticus</name>
    <dbReference type="NCBI Taxonomy" id="1778590"/>
    <lineage>
        <taxon>Bacteria</taxon>
        <taxon>Bacillati</taxon>
        <taxon>Actinomycetota</taxon>
        <taxon>Actinomycetes</taxon>
        <taxon>Micrococcales</taxon>
        <taxon>Microbacteriaceae</taxon>
        <taxon>Pseudoclavibacter</taxon>
    </lineage>
</organism>
<dbReference type="InterPro" id="IPR017871">
    <property type="entry name" value="ABC_transporter-like_CS"/>
</dbReference>
<keyword evidence="3" id="KW-0547">Nucleotide-binding</keyword>
<dbReference type="OrthoDB" id="9806471at2"/>
<gene>
    <name evidence="6" type="ORF">F8O04_08110</name>
</gene>
<dbReference type="CDD" id="cd03225">
    <property type="entry name" value="ABC_cobalt_CbiO_domain1"/>
    <property type="match status" value="1"/>
</dbReference>
<dbReference type="PANTHER" id="PTHR43553:SF24">
    <property type="entry name" value="ENERGY-COUPLING FACTOR TRANSPORTER ATP-BINDING PROTEIN ECFA1"/>
    <property type="match status" value="1"/>
</dbReference>
<accession>A0A6H9WWK5</accession>
<evidence type="ECO:0000313" key="7">
    <source>
        <dbReference type="Proteomes" id="UP000431744"/>
    </source>
</evidence>
<dbReference type="GO" id="GO:0005524">
    <property type="term" value="F:ATP binding"/>
    <property type="evidence" value="ECO:0007669"/>
    <property type="project" value="UniProtKB-KW"/>
</dbReference>
<dbReference type="PROSITE" id="PS50893">
    <property type="entry name" value="ABC_TRANSPORTER_2"/>
    <property type="match status" value="1"/>
</dbReference>
<evidence type="ECO:0000313" key="6">
    <source>
        <dbReference type="EMBL" id="KAB1650570.1"/>
    </source>
</evidence>
<dbReference type="InterPro" id="IPR015856">
    <property type="entry name" value="ABC_transpr_CbiO/EcfA_su"/>
</dbReference>
<dbReference type="Gene3D" id="3.40.50.300">
    <property type="entry name" value="P-loop containing nucleotide triphosphate hydrolases"/>
    <property type="match status" value="1"/>
</dbReference>
<comment type="similarity">
    <text evidence="1">Belongs to the ABC transporter superfamily.</text>
</comment>
<dbReference type="GO" id="GO:0042626">
    <property type="term" value="F:ATPase-coupled transmembrane transporter activity"/>
    <property type="evidence" value="ECO:0007669"/>
    <property type="project" value="TreeGrafter"/>
</dbReference>
<dbReference type="EMBL" id="WBJY01000001">
    <property type="protein sequence ID" value="KAB1650570.1"/>
    <property type="molecule type" value="Genomic_DNA"/>
</dbReference>
<name>A0A6H9WWK5_9MICO</name>
<keyword evidence="7" id="KW-1185">Reference proteome</keyword>
<dbReference type="GO" id="GO:0016887">
    <property type="term" value="F:ATP hydrolysis activity"/>
    <property type="evidence" value="ECO:0007669"/>
    <property type="project" value="InterPro"/>
</dbReference>
<dbReference type="PROSITE" id="PS00211">
    <property type="entry name" value="ABC_TRANSPORTER_1"/>
    <property type="match status" value="1"/>
</dbReference>
<protein>
    <submittedName>
        <fullName evidence="6">ABC transporter ATP-binding protein</fullName>
    </submittedName>
</protein>
<proteinExistence type="inferred from homology"/>
<sequence length="244" mass="25236">MLRLDARELGLTVGEATILRDVTASVEAASIAVIGANGSGKTTFARLATGLVAPTRGSLRVAGFDAVDDAASLRRASGLLFSNPDVQIIMPTVAEDVAFTLKGRGVHRREIPVRVDDALARVGITELRDAAAHTLSGGQKQLLAVAAVLVAEPTFLVADEPTAYLDGANARRIARLLLDPATPPVVLVTHDLALAARCDVALRFRGGTLASVGDPAAEIAAYEAELDSIDAHQHPDRGGDGGGP</sequence>
<dbReference type="SUPFAM" id="SSF52540">
    <property type="entry name" value="P-loop containing nucleoside triphosphate hydrolases"/>
    <property type="match status" value="1"/>
</dbReference>
<dbReference type="GO" id="GO:0043190">
    <property type="term" value="C:ATP-binding cassette (ABC) transporter complex"/>
    <property type="evidence" value="ECO:0007669"/>
    <property type="project" value="TreeGrafter"/>
</dbReference>
<dbReference type="PANTHER" id="PTHR43553">
    <property type="entry name" value="HEAVY METAL TRANSPORTER"/>
    <property type="match status" value="1"/>
</dbReference>
<evidence type="ECO:0000256" key="4">
    <source>
        <dbReference type="ARBA" id="ARBA00022840"/>
    </source>
</evidence>
<reference evidence="6 7" key="1">
    <citation type="submission" date="2019-09" db="EMBL/GenBank/DDBJ databases">
        <title>Phylogeny of genus Pseudoclavibacter and closely related genus.</title>
        <authorList>
            <person name="Li Y."/>
        </authorList>
    </citation>
    <scope>NUCLEOTIDE SEQUENCE [LARGE SCALE GENOMIC DNA]</scope>
    <source>
        <strain evidence="6 7">EGI 60007</strain>
    </source>
</reference>
<dbReference type="InterPro" id="IPR003439">
    <property type="entry name" value="ABC_transporter-like_ATP-bd"/>
</dbReference>
<dbReference type="SMART" id="SM00382">
    <property type="entry name" value="AAA"/>
    <property type="match status" value="1"/>
</dbReference>
<evidence type="ECO:0000256" key="3">
    <source>
        <dbReference type="ARBA" id="ARBA00022741"/>
    </source>
</evidence>
<comment type="caution">
    <text evidence="6">The sequence shown here is derived from an EMBL/GenBank/DDBJ whole genome shotgun (WGS) entry which is preliminary data.</text>
</comment>
<dbReference type="InterPro" id="IPR050095">
    <property type="entry name" value="ECF_ABC_transporter_ATP-bd"/>
</dbReference>
<dbReference type="InterPro" id="IPR027417">
    <property type="entry name" value="P-loop_NTPase"/>
</dbReference>
<dbReference type="Proteomes" id="UP000431744">
    <property type="component" value="Unassembled WGS sequence"/>
</dbReference>
<dbReference type="InterPro" id="IPR003593">
    <property type="entry name" value="AAA+_ATPase"/>
</dbReference>